<evidence type="ECO:0000256" key="2">
    <source>
        <dbReference type="ARBA" id="ARBA00022692"/>
    </source>
</evidence>
<evidence type="ECO:0000259" key="6">
    <source>
        <dbReference type="Pfam" id="PF04116"/>
    </source>
</evidence>
<evidence type="ECO:0000256" key="1">
    <source>
        <dbReference type="ARBA" id="ARBA00004370"/>
    </source>
</evidence>
<dbReference type="PANTHER" id="PTHR11863">
    <property type="entry name" value="STEROL DESATURASE"/>
    <property type="match status" value="1"/>
</dbReference>
<dbReference type="GO" id="GO:0008610">
    <property type="term" value="P:lipid biosynthetic process"/>
    <property type="evidence" value="ECO:0007669"/>
    <property type="project" value="InterPro"/>
</dbReference>
<feature type="transmembrane region" description="Helical" evidence="5">
    <location>
        <begin position="126"/>
        <end position="147"/>
    </location>
</feature>
<keyword evidence="4 5" id="KW-0472">Membrane</keyword>
<dbReference type="AlphaFoldDB" id="A0A1R4H1M0"/>
<dbReference type="InterPro" id="IPR050307">
    <property type="entry name" value="Sterol_Desaturase_Related"/>
</dbReference>
<dbReference type="InterPro" id="IPR006694">
    <property type="entry name" value="Fatty_acid_hydroxylase"/>
</dbReference>
<evidence type="ECO:0000313" key="7">
    <source>
        <dbReference type="EMBL" id="SJM90143.1"/>
    </source>
</evidence>
<feature type="domain" description="Fatty acid hydroxylase" evidence="6">
    <location>
        <begin position="130"/>
        <end position="251"/>
    </location>
</feature>
<keyword evidence="3 5" id="KW-1133">Transmembrane helix</keyword>
<feature type="transmembrane region" description="Helical" evidence="5">
    <location>
        <begin position="12"/>
        <end position="32"/>
    </location>
</feature>
<keyword evidence="2 5" id="KW-0812">Transmembrane</keyword>
<sequence>MKKIFDFGVEIEFYLKIALTCSLMQQLFYWLLHNRELSFIAQVVLYWLVSSVSFHGIGFIIEKGIKRNAALKEKLSVRVKKVKQQTFPALTVKAFMMGEAKGFAMAFIVIALVPEVNRGNSFLPNFGWFLMSIISVDLFFYICHSMFHRIKFLRKFHLKHHQFADTSSFVAGHKSMTEFIVTNVADLMVIFVFGYDITQLCAWTVIGNAYNLEGHSSLSLFFISSDFHDLHHTCYKGNYGVQGFWDKVFNTLNTPTKKPGLMFPMAALEHKIMKPIKKSLESKYDAKTN</sequence>
<evidence type="ECO:0000256" key="4">
    <source>
        <dbReference type="ARBA" id="ARBA00023136"/>
    </source>
</evidence>
<feature type="transmembrane region" description="Helical" evidence="5">
    <location>
        <begin position="44"/>
        <end position="65"/>
    </location>
</feature>
<keyword evidence="8" id="KW-1185">Reference proteome</keyword>
<comment type="subcellular location">
    <subcellularLocation>
        <location evidence="1">Membrane</location>
    </subcellularLocation>
</comment>
<dbReference type="GO" id="GO:0005506">
    <property type="term" value="F:iron ion binding"/>
    <property type="evidence" value="ECO:0007669"/>
    <property type="project" value="InterPro"/>
</dbReference>
<dbReference type="GO" id="GO:0016020">
    <property type="term" value="C:membrane"/>
    <property type="evidence" value="ECO:0007669"/>
    <property type="project" value="UniProtKB-SubCell"/>
</dbReference>
<feature type="transmembrane region" description="Helical" evidence="5">
    <location>
        <begin position="86"/>
        <end position="114"/>
    </location>
</feature>
<dbReference type="EMBL" id="FUKI01000042">
    <property type="protein sequence ID" value="SJM90143.1"/>
    <property type="molecule type" value="Genomic_DNA"/>
</dbReference>
<evidence type="ECO:0000256" key="5">
    <source>
        <dbReference type="SAM" id="Phobius"/>
    </source>
</evidence>
<dbReference type="GO" id="GO:0016491">
    <property type="term" value="F:oxidoreductase activity"/>
    <property type="evidence" value="ECO:0007669"/>
    <property type="project" value="InterPro"/>
</dbReference>
<proteinExistence type="predicted"/>
<protein>
    <submittedName>
        <fullName evidence="7">Sterol desaturase</fullName>
    </submittedName>
</protein>
<accession>A0A1R4H1M0</accession>
<evidence type="ECO:0000313" key="8">
    <source>
        <dbReference type="Proteomes" id="UP000195667"/>
    </source>
</evidence>
<name>A0A1R4H1M0_9GAMM</name>
<dbReference type="Proteomes" id="UP000195667">
    <property type="component" value="Unassembled WGS sequence"/>
</dbReference>
<gene>
    <name evidence="7" type="ORF">CRENPOLYSF1_1360002</name>
</gene>
<dbReference type="RefSeq" id="WP_176371009.1">
    <property type="nucleotide sequence ID" value="NZ_FUKI01000042.1"/>
</dbReference>
<organism evidence="7 8">
    <name type="scientific">Crenothrix polyspora</name>
    <dbReference type="NCBI Taxonomy" id="360316"/>
    <lineage>
        <taxon>Bacteria</taxon>
        <taxon>Pseudomonadati</taxon>
        <taxon>Pseudomonadota</taxon>
        <taxon>Gammaproteobacteria</taxon>
        <taxon>Methylococcales</taxon>
        <taxon>Crenotrichaceae</taxon>
        <taxon>Crenothrix</taxon>
    </lineage>
</organism>
<reference evidence="8" key="1">
    <citation type="submission" date="2017-02" db="EMBL/GenBank/DDBJ databases">
        <authorList>
            <person name="Daims H."/>
        </authorList>
    </citation>
    <scope>NUCLEOTIDE SEQUENCE [LARGE SCALE GENOMIC DNA]</scope>
</reference>
<dbReference type="Pfam" id="PF04116">
    <property type="entry name" value="FA_hydroxylase"/>
    <property type="match status" value="1"/>
</dbReference>
<evidence type="ECO:0000256" key="3">
    <source>
        <dbReference type="ARBA" id="ARBA00022989"/>
    </source>
</evidence>